<name>A0A839QKQ0_9MICC</name>
<dbReference type="Pfam" id="PF13377">
    <property type="entry name" value="Peripla_BP_3"/>
    <property type="match status" value="1"/>
</dbReference>
<evidence type="ECO:0000259" key="4">
    <source>
        <dbReference type="PROSITE" id="PS50932"/>
    </source>
</evidence>
<gene>
    <name evidence="5" type="ORF">E9229_003225</name>
</gene>
<dbReference type="InterPro" id="IPR028082">
    <property type="entry name" value="Peripla_BP_I"/>
</dbReference>
<evidence type="ECO:0000313" key="5">
    <source>
        <dbReference type="EMBL" id="MBB2996978.1"/>
    </source>
</evidence>
<dbReference type="Gene3D" id="1.10.260.40">
    <property type="entry name" value="lambda repressor-like DNA-binding domains"/>
    <property type="match status" value="1"/>
</dbReference>
<dbReference type="Proteomes" id="UP000523000">
    <property type="component" value="Unassembled WGS sequence"/>
</dbReference>
<evidence type="ECO:0000256" key="2">
    <source>
        <dbReference type="ARBA" id="ARBA00023125"/>
    </source>
</evidence>
<dbReference type="PROSITE" id="PS50932">
    <property type="entry name" value="HTH_LACI_2"/>
    <property type="match status" value="1"/>
</dbReference>
<proteinExistence type="predicted"/>
<organism evidence="5 6">
    <name type="scientific">Paeniglutamicibacter cryotolerans</name>
    <dbReference type="NCBI Taxonomy" id="670079"/>
    <lineage>
        <taxon>Bacteria</taxon>
        <taxon>Bacillati</taxon>
        <taxon>Actinomycetota</taxon>
        <taxon>Actinomycetes</taxon>
        <taxon>Micrococcales</taxon>
        <taxon>Micrococcaceae</taxon>
        <taxon>Paeniglutamicibacter</taxon>
    </lineage>
</organism>
<keyword evidence="6" id="KW-1185">Reference proteome</keyword>
<evidence type="ECO:0000256" key="1">
    <source>
        <dbReference type="ARBA" id="ARBA00023015"/>
    </source>
</evidence>
<reference evidence="5 6" key="1">
    <citation type="submission" date="2020-08" db="EMBL/GenBank/DDBJ databases">
        <title>Sequencing the genomes of 1000 actinobacteria strains.</title>
        <authorList>
            <person name="Klenk H.-P."/>
        </authorList>
    </citation>
    <scope>NUCLEOTIDE SEQUENCE [LARGE SCALE GENOMIC DNA]</scope>
    <source>
        <strain evidence="5 6">DSM 22826</strain>
    </source>
</reference>
<protein>
    <submittedName>
        <fullName evidence="5">DNA-binding LacI/PurR family transcriptional regulator</fullName>
    </submittedName>
</protein>
<dbReference type="CDD" id="cd06267">
    <property type="entry name" value="PBP1_LacI_sugar_binding-like"/>
    <property type="match status" value="1"/>
</dbReference>
<dbReference type="SUPFAM" id="SSF53822">
    <property type="entry name" value="Periplasmic binding protein-like I"/>
    <property type="match status" value="1"/>
</dbReference>
<dbReference type="SMART" id="SM00354">
    <property type="entry name" value="HTH_LACI"/>
    <property type="match status" value="1"/>
</dbReference>
<dbReference type="EMBL" id="JACHVS010000002">
    <property type="protein sequence ID" value="MBB2996978.1"/>
    <property type="molecule type" value="Genomic_DNA"/>
</dbReference>
<keyword evidence="2 5" id="KW-0238">DNA-binding</keyword>
<dbReference type="PANTHER" id="PTHR30146:SF153">
    <property type="entry name" value="LACTOSE OPERON REPRESSOR"/>
    <property type="match status" value="1"/>
</dbReference>
<evidence type="ECO:0000256" key="3">
    <source>
        <dbReference type="ARBA" id="ARBA00023163"/>
    </source>
</evidence>
<dbReference type="PROSITE" id="PS00356">
    <property type="entry name" value="HTH_LACI_1"/>
    <property type="match status" value="1"/>
</dbReference>
<dbReference type="GO" id="GO:0000976">
    <property type="term" value="F:transcription cis-regulatory region binding"/>
    <property type="evidence" value="ECO:0007669"/>
    <property type="project" value="TreeGrafter"/>
</dbReference>
<dbReference type="Gene3D" id="3.40.50.2300">
    <property type="match status" value="2"/>
</dbReference>
<feature type="domain" description="HTH lacI-type" evidence="4">
    <location>
        <begin position="13"/>
        <end position="67"/>
    </location>
</feature>
<keyword evidence="3" id="KW-0804">Transcription</keyword>
<dbReference type="InterPro" id="IPR000843">
    <property type="entry name" value="HTH_LacI"/>
</dbReference>
<dbReference type="InterPro" id="IPR046335">
    <property type="entry name" value="LacI/GalR-like_sensor"/>
</dbReference>
<dbReference type="PRINTS" id="PR00036">
    <property type="entry name" value="HTHLACI"/>
</dbReference>
<evidence type="ECO:0000313" key="6">
    <source>
        <dbReference type="Proteomes" id="UP000523000"/>
    </source>
</evidence>
<dbReference type="InterPro" id="IPR010982">
    <property type="entry name" value="Lambda_DNA-bd_dom_sf"/>
</dbReference>
<accession>A0A839QKQ0</accession>
<dbReference type="Pfam" id="PF00356">
    <property type="entry name" value="LacI"/>
    <property type="match status" value="1"/>
</dbReference>
<dbReference type="GO" id="GO:0003700">
    <property type="term" value="F:DNA-binding transcription factor activity"/>
    <property type="evidence" value="ECO:0007669"/>
    <property type="project" value="TreeGrafter"/>
</dbReference>
<dbReference type="RefSeq" id="WP_183512549.1">
    <property type="nucleotide sequence ID" value="NZ_BAABGK010000109.1"/>
</dbReference>
<dbReference type="PANTHER" id="PTHR30146">
    <property type="entry name" value="LACI-RELATED TRANSCRIPTIONAL REPRESSOR"/>
    <property type="match status" value="1"/>
</dbReference>
<dbReference type="CDD" id="cd01392">
    <property type="entry name" value="HTH_LacI"/>
    <property type="match status" value="1"/>
</dbReference>
<keyword evidence="1" id="KW-0805">Transcription regulation</keyword>
<comment type="caution">
    <text evidence="5">The sequence shown here is derived from an EMBL/GenBank/DDBJ whole genome shotgun (WGS) entry which is preliminary data.</text>
</comment>
<sequence>MRLDTRRDQQVTATILDVAALAGVSRTTVSRVMNEPERVTVRTLERVRAAAASLNYHPSAAARTLRSGRTGTIALVVGDISQPFHGALAQAVAGEADRRNMSVVFHDLAHREERLVAVLDKLATQGIDAVVICTADALDSDRSTEAMAILTAQGIPAINSLGGAAVPGMLTLGLDHADSSHAATVALSRAGARSIGLLLGNPDDSYSRQLGAGYRAALAEVGLAAADRELVLTGGYSFERARAAVAGLLDAGTPLDALVVANTPMALGALRAAGDGGLSIPRDLMLICCEDVELAGQVSPGIATLAVEVATSGREIMVLLDQALQGLVPVPDKLLPVLRHRESFLSR</sequence>
<dbReference type="AlphaFoldDB" id="A0A839QKQ0"/>
<dbReference type="SUPFAM" id="SSF47413">
    <property type="entry name" value="lambda repressor-like DNA-binding domains"/>
    <property type="match status" value="1"/>
</dbReference>